<evidence type="ECO:0000313" key="2">
    <source>
        <dbReference type="WBParaSite" id="SPAL_0001092400.1"/>
    </source>
</evidence>
<proteinExistence type="predicted"/>
<name>A0A0N5BYS5_STREA</name>
<dbReference type="AlphaFoldDB" id="A0A0N5BYS5"/>
<dbReference type="WBParaSite" id="SPAL_0001092400.1">
    <property type="protein sequence ID" value="SPAL_0001092400.1"/>
    <property type="gene ID" value="SPAL_0001092400"/>
</dbReference>
<protein>
    <submittedName>
        <fullName evidence="2">Uncharacterized protein</fullName>
    </submittedName>
</protein>
<dbReference type="Proteomes" id="UP000046392">
    <property type="component" value="Unplaced"/>
</dbReference>
<evidence type="ECO:0000313" key="1">
    <source>
        <dbReference type="Proteomes" id="UP000046392"/>
    </source>
</evidence>
<organism evidence="1 2">
    <name type="scientific">Strongyloides papillosus</name>
    <name type="common">Intestinal threadworm</name>
    <dbReference type="NCBI Taxonomy" id="174720"/>
    <lineage>
        <taxon>Eukaryota</taxon>
        <taxon>Metazoa</taxon>
        <taxon>Ecdysozoa</taxon>
        <taxon>Nematoda</taxon>
        <taxon>Chromadorea</taxon>
        <taxon>Rhabditida</taxon>
        <taxon>Tylenchina</taxon>
        <taxon>Panagrolaimomorpha</taxon>
        <taxon>Strongyloidoidea</taxon>
        <taxon>Strongyloididae</taxon>
        <taxon>Strongyloides</taxon>
    </lineage>
</organism>
<keyword evidence="1" id="KW-1185">Reference proteome</keyword>
<sequence>MDLKDNFHEPLDNFKKEIDHFESFANENAVYLHEAIDNCFGNIVRWQFSMEPTFKITKSRFEKVRILKNIIQEKFELTTARWICELQKHIGAEESHPIEEIKKLFFKKQRITETQFQTMIGM</sequence>
<accession>A0A0N5BYS5</accession>
<reference evidence="2" key="1">
    <citation type="submission" date="2017-02" db="UniProtKB">
        <authorList>
            <consortium name="WormBaseParasite"/>
        </authorList>
    </citation>
    <scope>IDENTIFICATION</scope>
</reference>